<organism evidence="1 2">
    <name type="scientific">Puccinia sorghi</name>
    <dbReference type="NCBI Taxonomy" id="27349"/>
    <lineage>
        <taxon>Eukaryota</taxon>
        <taxon>Fungi</taxon>
        <taxon>Dikarya</taxon>
        <taxon>Basidiomycota</taxon>
        <taxon>Pucciniomycotina</taxon>
        <taxon>Pucciniomycetes</taxon>
        <taxon>Pucciniales</taxon>
        <taxon>Pucciniaceae</taxon>
        <taxon>Puccinia</taxon>
    </lineage>
</organism>
<name>A0A0L6VCG9_9BASI</name>
<sequence length="108" mass="12884">MNQSKISALFVWDFMKSNHGLEILDVQKGELFQEKMNYISSTFQILAEFQNVMWHIAKKTSSYLTLTDDIKSMRGELVMIYELILFTHKNSSLLYKNNKYFIIYRAWI</sequence>
<dbReference type="EMBL" id="LAVV01006767">
    <property type="protein sequence ID" value="KNZ58394.1"/>
    <property type="molecule type" value="Genomic_DNA"/>
</dbReference>
<protein>
    <submittedName>
        <fullName evidence="1">Uncharacterized protein</fullName>
    </submittedName>
</protein>
<reference evidence="1 2" key="1">
    <citation type="submission" date="2015-08" db="EMBL/GenBank/DDBJ databases">
        <title>Next Generation Sequencing and Analysis of the Genome of Puccinia sorghi L Schw, the Causal Agent of Maize Common Rust.</title>
        <authorList>
            <person name="Rochi L."/>
            <person name="Burguener G."/>
            <person name="Darino M."/>
            <person name="Turjanski A."/>
            <person name="Kreff E."/>
            <person name="Dieguez M.J."/>
            <person name="Sacco F."/>
        </authorList>
    </citation>
    <scope>NUCLEOTIDE SEQUENCE [LARGE SCALE GENOMIC DNA]</scope>
    <source>
        <strain evidence="1 2">RO10H11247</strain>
    </source>
</reference>
<keyword evidence="2" id="KW-1185">Reference proteome</keyword>
<dbReference type="VEuPathDB" id="FungiDB:VP01_1937g1"/>
<evidence type="ECO:0000313" key="2">
    <source>
        <dbReference type="Proteomes" id="UP000037035"/>
    </source>
</evidence>
<comment type="caution">
    <text evidence="1">The sequence shown here is derived from an EMBL/GenBank/DDBJ whole genome shotgun (WGS) entry which is preliminary data.</text>
</comment>
<dbReference type="OrthoDB" id="10680236at2759"/>
<gene>
    <name evidence="1" type="ORF">VP01_1937g1</name>
</gene>
<proteinExistence type="predicted"/>
<dbReference type="Proteomes" id="UP000037035">
    <property type="component" value="Unassembled WGS sequence"/>
</dbReference>
<dbReference type="AlphaFoldDB" id="A0A0L6VCG9"/>
<accession>A0A0L6VCG9</accession>
<evidence type="ECO:0000313" key="1">
    <source>
        <dbReference type="EMBL" id="KNZ58394.1"/>
    </source>
</evidence>